<dbReference type="Proteomes" id="UP000320839">
    <property type="component" value="Chromosome"/>
</dbReference>
<accession>A0A518FTV1</accession>
<sequence length="829" mass="92106">MLTQWFQTSRLSEFCSFRASSANHTATRGGSPGKHCPLRAMHCFALAVLLGFTGCSSGPGNDDLAAFLREGHREVDAILILDGVEITKTEEVGDPPVLNLEFKVKEKSKVDMFNPISMEEAYQEYQYSPEKYNAALKRLNGLRQPERSETAQKLPKQENISRVYRKTVSKGDDINWTGTVTAEEKDGKWIFSGREGKPDESKITPKTVPRDQVPETAVVLDGTAKNKLTELIDQQKQFVQDVDAAEKQMEARLKREHAFLLKTVQSDTAWQALVPAQSGPAAKLRVRFVHQLKDGEKVYVLFEDQANPLLRATWVGALKLTEAPNPNARTFGSRSKSADGWIIDLAPADKDRDFPVSGLRPNIVFTLTGEDQLTWMNQKGPIVLTPDTNAPALPDYETLQKKILSQTAPGQTWEGTIQYKGETSNNLRLTFMDFRDNGNYVRLLVENQDDPFVVGVFEGTISTGPDHLYSWPVQLKTADKGIKVFGSKKILPLFGTGLHFVKLYLMFDAEGNMIGISRSAGSPPNELNLKIADKIDKLPAAADRWKNALKAGARWTGTITRGDQPKDKISMTVAEVRENGRIYRLFLENPDNPHQYRYFSATLDESDGSVDNYALVIEARSPVAQQTKFGHRFTVGDTDLFGRGKDNKNLFRLTPDGKELLCITEAKELIRLSPDAAPASKPLDQESVAKLWKQTCAKGSRWRGDLVNTKANQTLEVQLDFITGVDDVGNVDVEISSVKQRKLRMPFKGKLELDDDNVNAFALRLKRAARGIGDSAIFGKSANNGELYFRLSPDGSELIGMAGAPNKWEEFLDLKPLTAETEKSSSAGN</sequence>
<evidence type="ECO:0000313" key="1">
    <source>
        <dbReference type="EMBL" id="QDV19768.1"/>
    </source>
</evidence>
<dbReference type="EMBL" id="CP036317">
    <property type="protein sequence ID" value="QDV19768.1"/>
    <property type="molecule type" value="Genomic_DNA"/>
</dbReference>
<reference evidence="1 2" key="1">
    <citation type="submission" date="2019-02" db="EMBL/GenBank/DDBJ databases">
        <title>Deep-cultivation of Planctomycetes and their phenomic and genomic characterization uncovers novel biology.</title>
        <authorList>
            <person name="Wiegand S."/>
            <person name="Jogler M."/>
            <person name="Boedeker C."/>
            <person name="Pinto D."/>
            <person name="Vollmers J."/>
            <person name="Rivas-Marin E."/>
            <person name="Kohn T."/>
            <person name="Peeters S.H."/>
            <person name="Heuer A."/>
            <person name="Rast P."/>
            <person name="Oberbeckmann S."/>
            <person name="Bunk B."/>
            <person name="Jeske O."/>
            <person name="Meyerdierks A."/>
            <person name="Storesund J.E."/>
            <person name="Kallscheuer N."/>
            <person name="Luecker S."/>
            <person name="Lage O.M."/>
            <person name="Pohl T."/>
            <person name="Merkel B.J."/>
            <person name="Hornburger P."/>
            <person name="Mueller R.-W."/>
            <person name="Bruemmer F."/>
            <person name="Labrenz M."/>
            <person name="Spormann A.M."/>
            <person name="Op den Camp H."/>
            <person name="Overmann J."/>
            <person name="Amann R."/>
            <person name="Jetten M.S.M."/>
            <person name="Mascher T."/>
            <person name="Medema M.H."/>
            <person name="Devos D.P."/>
            <person name="Kaster A.-K."/>
            <person name="Ovreas L."/>
            <person name="Rohde M."/>
            <person name="Galperin M.Y."/>
            <person name="Jogler C."/>
        </authorList>
    </citation>
    <scope>NUCLEOTIDE SEQUENCE [LARGE SCALE GENOMIC DNA]</scope>
    <source>
        <strain evidence="1 2">Pan153</strain>
    </source>
</reference>
<evidence type="ECO:0000313" key="2">
    <source>
        <dbReference type="Proteomes" id="UP000320839"/>
    </source>
</evidence>
<name>A0A518FTV1_9PLAN</name>
<gene>
    <name evidence="1" type="ORF">Pan153_44360</name>
</gene>
<protein>
    <submittedName>
        <fullName evidence="1">Uncharacterized protein</fullName>
    </submittedName>
</protein>
<proteinExistence type="predicted"/>
<organism evidence="1 2">
    <name type="scientific">Gimesia panareensis</name>
    <dbReference type="NCBI Taxonomy" id="2527978"/>
    <lineage>
        <taxon>Bacteria</taxon>
        <taxon>Pseudomonadati</taxon>
        <taxon>Planctomycetota</taxon>
        <taxon>Planctomycetia</taxon>
        <taxon>Planctomycetales</taxon>
        <taxon>Planctomycetaceae</taxon>
        <taxon>Gimesia</taxon>
    </lineage>
</organism>
<dbReference type="AlphaFoldDB" id="A0A518FTV1"/>